<comment type="caution">
    <text evidence="1">The sequence shown here is derived from an EMBL/GenBank/DDBJ whole genome shotgun (WGS) entry which is preliminary data.</text>
</comment>
<organism evidence="1 2">
    <name type="scientific">Bugula neritina</name>
    <name type="common">Brown bryozoan</name>
    <name type="synonym">Sertularia neritina</name>
    <dbReference type="NCBI Taxonomy" id="10212"/>
    <lineage>
        <taxon>Eukaryota</taxon>
        <taxon>Metazoa</taxon>
        <taxon>Spiralia</taxon>
        <taxon>Lophotrochozoa</taxon>
        <taxon>Bryozoa</taxon>
        <taxon>Gymnolaemata</taxon>
        <taxon>Cheilostomatida</taxon>
        <taxon>Flustrina</taxon>
        <taxon>Buguloidea</taxon>
        <taxon>Bugulidae</taxon>
        <taxon>Bugula</taxon>
    </lineage>
</organism>
<protein>
    <submittedName>
        <fullName evidence="1">Uncharacterized protein</fullName>
    </submittedName>
</protein>
<proteinExistence type="predicted"/>
<gene>
    <name evidence="1" type="ORF">EB796_018351</name>
</gene>
<dbReference type="EMBL" id="VXIV02002729">
    <property type="protein sequence ID" value="KAF6023338.1"/>
    <property type="molecule type" value="Genomic_DNA"/>
</dbReference>
<dbReference type="Proteomes" id="UP000593567">
    <property type="component" value="Unassembled WGS sequence"/>
</dbReference>
<dbReference type="AlphaFoldDB" id="A0A7J7JD88"/>
<name>A0A7J7JD88_BUGNE</name>
<evidence type="ECO:0000313" key="2">
    <source>
        <dbReference type="Proteomes" id="UP000593567"/>
    </source>
</evidence>
<keyword evidence="2" id="KW-1185">Reference proteome</keyword>
<sequence length="70" mass="8201">MLYFIVDSLYLSSLSVLNIKCITLLRNIYPNIYSVPQANILLKKQKETTFDSELETVENYANRKQKNNKN</sequence>
<accession>A0A7J7JD88</accession>
<evidence type="ECO:0000313" key="1">
    <source>
        <dbReference type="EMBL" id="KAF6023338.1"/>
    </source>
</evidence>
<reference evidence="1" key="1">
    <citation type="submission" date="2020-06" db="EMBL/GenBank/DDBJ databases">
        <title>Draft genome of Bugula neritina, a colonial animal packing powerful symbionts and potential medicines.</title>
        <authorList>
            <person name="Rayko M."/>
        </authorList>
    </citation>
    <scope>NUCLEOTIDE SEQUENCE [LARGE SCALE GENOMIC DNA]</scope>
    <source>
        <strain evidence="1">Kwan_BN1</strain>
    </source>
</reference>